<name>A0A5B0P1Z1_PUCGR</name>
<accession>A0A5B0P1Z1</accession>
<sequence>MLLSSILFAFCLLNYYGTLGNPNLNPINVEYGGNNKDVAKFSQVHILQKRMEGVNIADIDKSIQKKSVKLKILDSRLKTYDTEAKKKSKNYKIDLNEREKVSQEISELYCSRANYALALRGESSSTKQ</sequence>
<dbReference type="AlphaFoldDB" id="A0A5B0P1Z1"/>
<dbReference type="EMBL" id="VSWC01000079">
    <property type="protein sequence ID" value="KAA1094079.1"/>
    <property type="molecule type" value="Genomic_DNA"/>
</dbReference>
<feature type="signal peptide" evidence="1">
    <location>
        <begin position="1"/>
        <end position="20"/>
    </location>
</feature>
<evidence type="ECO:0000256" key="1">
    <source>
        <dbReference type="SAM" id="SignalP"/>
    </source>
</evidence>
<keyword evidence="1" id="KW-0732">Signal</keyword>
<evidence type="ECO:0000313" key="2">
    <source>
        <dbReference type="EMBL" id="KAA1094079.1"/>
    </source>
</evidence>
<dbReference type="Proteomes" id="UP000324748">
    <property type="component" value="Unassembled WGS sequence"/>
</dbReference>
<gene>
    <name evidence="2" type="ORF">PGT21_009152</name>
</gene>
<reference evidence="2 3" key="1">
    <citation type="submission" date="2019-05" db="EMBL/GenBank/DDBJ databases">
        <title>Emergence of the Ug99 lineage of the wheat stem rust pathogen through somatic hybridization.</title>
        <authorList>
            <person name="Li F."/>
            <person name="Upadhyaya N.M."/>
            <person name="Sperschneider J."/>
            <person name="Matny O."/>
            <person name="Nguyen-Phuc H."/>
            <person name="Mago R."/>
            <person name="Raley C."/>
            <person name="Miller M.E."/>
            <person name="Silverstein K.A.T."/>
            <person name="Henningsen E."/>
            <person name="Hirsch C.D."/>
            <person name="Visser B."/>
            <person name="Pretorius Z.A."/>
            <person name="Steffenson B.J."/>
            <person name="Schwessinger B."/>
            <person name="Dodds P.N."/>
            <person name="Figueroa M."/>
        </authorList>
    </citation>
    <scope>NUCLEOTIDE SEQUENCE [LARGE SCALE GENOMIC DNA]</scope>
    <source>
        <strain evidence="2">21-0</strain>
    </source>
</reference>
<protein>
    <recommendedName>
        <fullName evidence="4">No apical meristem-associated C-terminal domain-containing protein</fullName>
    </recommendedName>
</protein>
<organism evidence="2 3">
    <name type="scientific">Puccinia graminis f. sp. tritici</name>
    <dbReference type="NCBI Taxonomy" id="56615"/>
    <lineage>
        <taxon>Eukaryota</taxon>
        <taxon>Fungi</taxon>
        <taxon>Dikarya</taxon>
        <taxon>Basidiomycota</taxon>
        <taxon>Pucciniomycotina</taxon>
        <taxon>Pucciniomycetes</taxon>
        <taxon>Pucciniales</taxon>
        <taxon>Pucciniaceae</taxon>
        <taxon>Puccinia</taxon>
    </lineage>
</organism>
<proteinExistence type="predicted"/>
<keyword evidence="3" id="KW-1185">Reference proteome</keyword>
<evidence type="ECO:0008006" key="4">
    <source>
        <dbReference type="Google" id="ProtNLM"/>
    </source>
</evidence>
<comment type="caution">
    <text evidence="2">The sequence shown here is derived from an EMBL/GenBank/DDBJ whole genome shotgun (WGS) entry which is preliminary data.</text>
</comment>
<evidence type="ECO:0000313" key="3">
    <source>
        <dbReference type="Proteomes" id="UP000324748"/>
    </source>
</evidence>
<feature type="chain" id="PRO_5022844084" description="No apical meristem-associated C-terminal domain-containing protein" evidence="1">
    <location>
        <begin position="21"/>
        <end position="128"/>
    </location>
</feature>